<protein>
    <submittedName>
        <fullName evidence="3">Uncharacterized protein</fullName>
    </submittedName>
</protein>
<accession>A0AAD3P655</accession>
<dbReference type="Proteomes" id="UP001279734">
    <property type="component" value="Unassembled WGS sequence"/>
</dbReference>
<evidence type="ECO:0000256" key="1">
    <source>
        <dbReference type="SAM" id="Coils"/>
    </source>
</evidence>
<dbReference type="EMBL" id="BSYO01000001">
    <property type="protein sequence ID" value="GMG99664.1"/>
    <property type="molecule type" value="Genomic_DNA"/>
</dbReference>
<evidence type="ECO:0000313" key="3">
    <source>
        <dbReference type="EMBL" id="GMG99664.1"/>
    </source>
</evidence>
<gene>
    <name evidence="3" type="ORF">Nepgr_001504</name>
</gene>
<keyword evidence="2" id="KW-0812">Transmembrane</keyword>
<evidence type="ECO:0000256" key="2">
    <source>
        <dbReference type="SAM" id="Phobius"/>
    </source>
</evidence>
<proteinExistence type="predicted"/>
<feature type="transmembrane region" description="Helical" evidence="2">
    <location>
        <begin position="102"/>
        <end position="121"/>
    </location>
</feature>
<reference evidence="3" key="1">
    <citation type="submission" date="2023-05" db="EMBL/GenBank/DDBJ databases">
        <title>Nepenthes gracilis genome sequencing.</title>
        <authorList>
            <person name="Fukushima K."/>
        </authorList>
    </citation>
    <scope>NUCLEOTIDE SEQUENCE</scope>
    <source>
        <strain evidence="3">SING2019-196</strain>
    </source>
</reference>
<sequence length="122" mass="13632">MARMSLAWELAALKSDNENLRTLNARLLTDSVEKKREIANLLESKKSLEGELAHSRGEMAAYVAELEAMRLAFRDGVAKMHEMKVELEALHRSAAESHRRTLWTLGAAIFATAAASVVYFSR</sequence>
<feature type="coiled-coil region" evidence="1">
    <location>
        <begin position="10"/>
        <end position="58"/>
    </location>
</feature>
<keyword evidence="2" id="KW-0472">Membrane</keyword>
<organism evidence="3 4">
    <name type="scientific">Nepenthes gracilis</name>
    <name type="common">Slender pitcher plant</name>
    <dbReference type="NCBI Taxonomy" id="150966"/>
    <lineage>
        <taxon>Eukaryota</taxon>
        <taxon>Viridiplantae</taxon>
        <taxon>Streptophyta</taxon>
        <taxon>Embryophyta</taxon>
        <taxon>Tracheophyta</taxon>
        <taxon>Spermatophyta</taxon>
        <taxon>Magnoliopsida</taxon>
        <taxon>eudicotyledons</taxon>
        <taxon>Gunneridae</taxon>
        <taxon>Pentapetalae</taxon>
        <taxon>Caryophyllales</taxon>
        <taxon>Nepenthaceae</taxon>
        <taxon>Nepenthes</taxon>
    </lineage>
</organism>
<comment type="caution">
    <text evidence="3">The sequence shown here is derived from an EMBL/GenBank/DDBJ whole genome shotgun (WGS) entry which is preliminary data.</text>
</comment>
<evidence type="ECO:0000313" key="4">
    <source>
        <dbReference type="Proteomes" id="UP001279734"/>
    </source>
</evidence>
<keyword evidence="2" id="KW-1133">Transmembrane helix</keyword>
<name>A0AAD3P655_NEPGR</name>
<keyword evidence="1" id="KW-0175">Coiled coil</keyword>
<keyword evidence="4" id="KW-1185">Reference proteome</keyword>
<dbReference type="AlphaFoldDB" id="A0AAD3P655"/>